<dbReference type="AlphaFoldDB" id="A0A0D6Q5D7"/>
<dbReference type="PANTHER" id="PTHR11240">
    <property type="entry name" value="RIBONUCLEASE T2"/>
    <property type="match status" value="1"/>
</dbReference>
<feature type="signal peptide" evidence="3">
    <location>
        <begin position="1"/>
        <end position="32"/>
    </location>
</feature>
<dbReference type="RefSeq" id="WP_082071057.1">
    <property type="nucleotide sequence ID" value="NZ_BANJ01000005.1"/>
</dbReference>
<reference evidence="4 5" key="1">
    <citation type="submission" date="2012-11" db="EMBL/GenBank/DDBJ databases">
        <title>Whole genome sequence of Gluconacetobacter xylinus NBRC 13693.</title>
        <authorList>
            <person name="Azuma Y."/>
            <person name="Higashiura N."/>
            <person name="Hirakawa H."/>
            <person name="Matsushita K."/>
        </authorList>
    </citation>
    <scope>NUCLEOTIDE SEQUENCE [LARGE SCALE GENOMIC DNA]</scope>
    <source>
        <strain evidence="4 5">NBRC 13693</strain>
    </source>
</reference>
<accession>A0A0D6Q5D7</accession>
<evidence type="ECO:0000256" key="3">
    <source>
        <dbReference type="SAM" id="SignalP"/>
    </source>
</evidence>
<dbReference type="InterPro" id="IPR036430">
    <property type="entry name" value="RNase_T2-like_sf"/>
</dbReference>
<dbReference type="Proteomes" id="UP000032683">
    <property type="component" value="Unassembled WGS sequence"/>
</dbReference>
<feature type="chain" id="PRO_5002310454" evidence="3">
    <location>
        <begin position="33"/>
        <end position="271"/>
    </location>
</feature>
<dbReference type="Gene3D" id="3.90.730.10">
    <property type="entry name" value="Ribonuclease T2-like"/>
    <property type="match status" value="1"/>
</dbReference>
<dbReference type="SUPFAM" id="SSF55895">
    <property type="entry name" value="Ribonuclease Rh-like"/>
    <property type="match status" value="1"/>
</dbReference>
<dbReference type="GO" id="GO:0003723">
    <property type="term" value="F:RNA binding"/>
    <property type="evidence" value="ECO:0007669"/>
    <property type="project" value="InterPro"/>
</dbReference>
<keyword evidence="3" id="KW-0732">Signal</keyword>
<evidence type="ECO:0000313" key="4">
    <source>
        <dbReference type="EMBL" id="GAN98558.1"/>
    </source>
</evidence>
<comment type="caution">
    <text evidence="4">The sequence shown here is derived from an EMBL/GenBank/DDBJ whole genome shotgun (WGS) entry which is preliminary data.</text>
</comment>
<evidence type="ECO:0000313" key="5">
    <source>
        <dbReference type="Proteomes" id="UP000032683"/>
    </source>
</evidence>
<evidence type="ECO:0000256" key="1">
    <source>
        <dbReference type="ARBA" id="ARBA00007469"/>
    </source>
</evidence>
<dbReference type="PANTHER" id="PTHR11240:SF22">
    <property type="entry name" value="RIBONUCLEASE T2"/>
    <property type="match status" value="1"/>
</dbReference>
<name>A0A0D6Q5D7_KOMXY</name>
<dbReference type="Pfam" id="PF00445">
    <property type="entry name" value="Ribonuclease_T2"/>
    <property type="match status" value="1"/>
</dbReference>
<dbReference type="EMBL" id="BANJ01000005">
    <property type="protein sequence ID" value="GAN98558.1"/>
    <property type="molecule type" value="Genomic_DNA"/>
</dbReference>
<dbReference type="PROSITE" id="PS51257">
    <property type="entry name" value="PROKAR_LIPOPROTEIN"/>
    <property type="match status" value="1"/>
</dbReference>
<comment type="similarity">
    <text evidence="1 2">Belongs to the RNase T2 family.</text>
</comment>
<gene>
    <name evidence="4" type="ORF">Gxy13693_005_039</name>
</gene>
<organism evidence="4 5">
    <name type="scientific">Komagataeibacter xylinus NBRC 13693</name>
    <dbReference type="NCBI Taxonomy" id="1234668"/>
    <lineage>
        <taxon>Bacteria</taxon>
        <taxon>Pseudomonadati</taxon>
        <taxon>Pseudomonadota</taxon>
        <taxon>Alphaproteobacteria</taxon>
        <taxon>Acetobacterales</taxon>
        <taxon>Acetobacteraceae</taxon>
        <taxon>Komagataeibacter</taxon>
    </lineage>
</organism>
<dbReference type="InterPro" id="IPR001568">
    <property type="entry name" value="RNase_T2-like"/>
</dbReference>
<sequence length="271" mass="29608">MPYRALTALRGLHPTLAALVPALCLMAGCAHTPPSTHTDALSIPVTRHGDFGHYTLALTWQPGFCTDQHGPSCQPDQPHAPLIGLHGLWASRPSDLVREGLPVTQWWIKGCDIYQHDDTPPQLSPALSKRLSGTVAHTRSSLVTHEYTKHVQCFGMNAERFFTVASTLRDRFAAGPVGRELDHDAGRDISKADVIGSFERTYGTLPERGLQFRCNTDAQGQPILAQLWFTLDPMGLGRFPAASGFLPSPDVQDNCPARFRVPTWPVTAQAG</sequence>
<dbReference type="GO" id="GO:0033897">
    <property type="term" value="F:ribonuclease T2 activity"/>
    <property type="evidence" value="ECO:0007669"/>
    <property type="project" value="InterPro"/>
</dbReference>
<proteinExistence type="inferred from homology"/>
<evidence type="ECO:0000256" key="2">
    <source>
        <dbReference type="RuleBase" id="RU004328"/>
    </source>
</evidence>
<protein>
    <submittedName>
        <fullName evidence="4">Ribonuclease I</fullName>
    </submittedName>
</protein>